<dbReference type="EMBL" id="KE345279">
    <property type="protein sequence ID" value="EXB97552.1"/>
    <property type="molecule type" value="Genomic_DNA"/>
</dbReference>
<evidence type="ECO:0000313" key="2">
    <source>
        <dbReference type="EMBL" id="EXB97552.1"/>
    </source>
</evidence>
<dbReference type="InterPro" id="IPR005135">
    <property type="entry name" value="Endo/exonuclease/phosphatase"/>
</dbReference>
<reference evidence="3" key="1">
    <citation type="submission" date="2013-01" db="EMBL/GenBank/DDBJ databases">
        <title>Draft Genome Sequence of a Mulberry Tree, Morus notabilis C.K. Schneid.</title>
        <authorList>
            <person name="He N."/>
            <person name="Zhao S."/>
        </authorList>
    </citation>
    <scope>NUCLEOTIDE SEQUENCE</scope>
</reference>
<protein>
    <recommendedName>
        <fullName evidence="1">Endonuclease/exonuclease/phosphatase domain-containing protein</fullName>
    </recommendedName>
</protein>
<dbReference type="PANTHER" id="PTHR12121:SF79">
    <property type="entry name" value="CARBON CATABOLITE REPRESSOR PROTEIN 4 HOMOLOG 1-LIKE ISOFORM X1"/>
    <property type="match status" value="1"/>
</dbReference>
<feature type="domain" description="Endonuclease/exonuclease/phosphatase" evidence="1">
    <location>
        <begin position="94"/>
        <end position="299"/>
    </location>
</feature>
<dbReference type="GO" id="GO:0000175">
    <property type="term" value="F:3'-5'-RNA exonuclease activity"/>
    <property type="evidence" value="ECO:0007669"/>
    <property type="project" value="TreeGrafter"/>
</dbReference>
<dbReference type="InterPro" id="IPR036691">
    <property type="entry name" value="Endo/exonu/phosph_ase_sf"/>
</dbReference>
<dbReference type="InterPro" id="IPR050410">
    <property type="entry name" value="CCR4/nocturin_mRNA_transcr"/>
</dbReference>
<dbReference type="Gene3D" id="3.60.10.10">
    <property type="entry name" value="Endonuclease/exonuclease/phosphatase"/>
    <property type="match status" value="1"/>
</dbReference>
<organism evidence="2 3">
    <name type="scientific">Morus notabilis</name>
    <dbReference type="NCBI Taxonomy" id="981085"/>
    <lineage>
        <taxon>Eukaryota</taxon>
        <taxon>Viridiplantae</taxon>
        <taxon>Streptophyta</taxon>
        <taxon>Embryophyta</taxon>
        <taxon>Tracheophyta</taxon>
        <taxon>Spermatophyta</taxon>
        <taxon>Magnoliopsida</taxon>
        <taxon>eudicotyledons</taxon>
        <taxon>Gunneridae</taxon>
        <taxon>Pentapetalae</taxon>
        <taxon>rosids</taxon>
        <taxon>fabids</taxon>
        <taxon>Rosales</taxon>
        <taxon>Moraceae</taxon>
        <taxon>Moreae</taxon>
        <taxon>Morus</taxon>
    </lineage>
</organism>
<dbReference type="SUPFAM" id="SSF56219">
    <property type="entry name" value="DNase I-like"/>
    <property type="match status" value="1"/>
</dbReference>
<name>W9RM33_9ROSA</name>
<accession>W9RM33</accession>
<evidence type="ECO:0000259" key="1">
    <source>
        <dbReference type="Pfam" id="PF03372"/>
    </source>
</evidence>
<dbReference type="eggNOG" id="KOG0620">
    <property type="taxonomic scope" value="Eukaryota"/>
</dbReference>
<proteinExistence type="predicted"/>
<dbReference type="AlphaFoldDB" id="W9RM33"/>
<dbReference type="PANTHER" id="PTHR12121">
    <property type="entry name" value="CARBON CATABOLITE REPRESSOR PROTEIN 4"/>
    <property type="match status" value="1"/>
</dbReference>
<evidence type="ECO:0000313" key="3">
    <source>
        <dbReference type="Proteomes" id="UP000030645"/>
    </source>
</evidence>
<keyword evidence="3" id="KW-1185">Reference proteome</keyword>
<gene>
    <name evidence="2" type="ORF">L484_003396</name>
</gene>
<dbReference type="Proteomes" id="UP000030645">
    <property type="component" value="Unassembled WGS sequence"/>
</dbReference>
<dbReference type="Pfam" id="PF03372">
    <property type="entry name" value="Exo_endo_phos"/>
    <property type="match status" value="1"/>
</dbReference>
<dbReference type="STRING" id="981085.W9RM33"/>
<sequence>MNILEESDDEKFECQVVVMLPSRTPVVGIEINPNSAFYLAWQMHMISHSRAAEIVIAKNEEAVQSDHFESFFEPELAKRGYSAMYKKKTKELYTANRNIMDGCATFYRSTLFKETAKYELEFDKTALAFVEALEPQLRSEGSFRLLKGNGMLVAILEIRDNERFCDVFPSRICVIVSLINRLEEIVHPQIPLLICGDFNSLPTSDSYTFVVTVSCDIVDNEKQDPLGIFNHQRLQHSLHLASAYASFSLSVNVEDQLMKMDLETNEPLFTNFTRSFSGTLDYIFYSVNSLRVEDLWSFLIAKASVPVFHPLFGRQIILPSWQDLASSRHLLD</sequence>